<comment type="caution">
    <text evidence="2">The sequence shown here is derived from an EMBL/GenBank/DDBJ whole genome shotgun (WGS) entry which is preliminary data.</text>
</comment>
<dbReference type="Proteomes" id="UP000284706">
    <property type="component" value="Unassembled WGS sequence"/>
</dbReference>
<dbReference type="EMBL" id="NHYE01005455">
    <property type="protein sequence ID" value="PPQ72482.1"/>
    <property type="molecule type" value="Genomic_DNA"/>
</dbReference>
<proteinExistence type="predicted"/>
<evidence type="ECO:0000313" key="3">
    <source>
        <dbReference type="Proteomes" id="UP000284706"/>
    </source>
</evidence>
<protein>
    <submittedName>
        <fullName evidence="2">Uncharacterized protein</fullName>
    </submittedName>
</protein>
<name>A0A409W1U9_9AGAR</name>
<dbReference type="AlphaFoldDB" id="A0A409W1U9"/>
<sequence>MTLKVGEAHKPKWVQAAARRGGPTIPRPKKNQQTVFSHGPPHCAVPPQQRLQRHGHCATFLISGFQLARQSAIEVSDAELRQRLATLKVCAIIIPAFADFEKERLISRFYRRTNTSSRPPTSMRPLDFAVDDNVTKLSPWMI</sequence>
<keyword evidence="3" id="KW-1185">Reference proteome</keyword>
<evidence type="ECO:0000256" key="1">
    <source>
        <dbReference type="SAM" id="MobiDB-lite"/>
    </source>
</evidence>
<gene>
    <name evidence="2" type="ORF">CVT26_003604</name>
</gene>
<organism evidence="2 3">
    <name type="scientific">Gymnopilus dilepis</name>
    <dbReference type="NCBI Taxonomy" id="231916"/>
    <lineage>
        <taxon>Eukaryota</taxon>
        <taxon>Fungi</taxon>
        <taxon>Dikarya</taxon>
        <taxon>Basidiomycota</taxon>
        <taxon>Agaricomycotina</taxon>
        <taxon>Agaricomycetes</taxon>
        <taxon>Agaricomycetidae</taxon>
        <taxon>Agaricales</taxon>
        <taxon>Agaricineae</taxon>
        <taxon>Hymenogastraceae</taxon>
        <taxon>Gymnopilus</taxon>
    </lineage>
</organism>
<feature type="region of interest" description="Disordered" evidence="1">
    <location>
        <begin position="14"/>
        <end position="36"/>
    </location>
</feature>
<accession>A0A409W1U9</accession>
<reference evidence="2 3" key="1">
    <citation type="journal article" date="2018" name="Evol. Lett.">
        <title>Horizontal gene cluster transfer increased hallucinogenic mushroom diversity.</title>
        <authorList>
            <person name="Reynolds H.T."/>
            <person name="Vijayakumar V."/>
            <person name="Gluck-Thaler E."/>
            <person name="Korotkin H.B."/>
            <person name="Matheny P.B."/>
            <person name="Slot J.C."/>
        </authorList>
    </citation>
    <scope>NUCLEOTIDE SEQUENCE [LARGE SCALE GENOMIC DNA]</scope>
    <source>
        <strain evidence="2 3">SRW20</strain>
    </source>
</reference>
<evidence type="ECO:0000313" key="2">
    <source>
        <dbReference type="EMBL" id="PPQ72482.1"/>
    </source>
</evidence>
<dbReference type="InParanoid" id="A0A409W1U9"/>